<evidence type="ECO:0000313" key="1">
    <source>
        <dbReference type="EMBL" id="JAD27753.1"/>
    </source>
</evidence>
<dbReference type="AlphaFoldDB" id="A0A0A8YPP6"/>
<proteinExistence type="predicted"/>
<sequence>MHQQGPRPTALHSSLPPVLWPVLAMAQCSCVQT</sequence>
<reference evidence="1" key="2">
    <citation type="journal article" date="2015" name="Data Brief">
        <title>Shoot transcriptome of the giant reed, Arundo donax.</title>
        <authorList>
            <person name="Barrero R.A."/>
            <person name="Guerrero F.D."/>
            <person name="Moolhuijzen P."/>
            <person name="Goolsby J.A."/>
            <person name="Tidwell J."/>
            <person name="Bellgard S.E."/>
            <person name="Bellgard M.I."/>
        </authorList>
    </citation>
    <scope>NUCLEOTIDE SEQUENCE</scope>
    <source>
        <tissue evidence="1">Shoot tissue taken approximately 20 cm above the soil surface</tissue>
    </source>
</reference>
<reference evidence="1" key="1">
    <citation type="submission" date="2014-09" db="EMBL/GenBank/DDBJ databases">
        <authorList>
            <person name="Magalhaes I.L.F."/>
            <person name="Oliveira U."/>
            <person name="Santos F.R."/>
            <person name="Vidigal T.H.D.A."/>
            <person name="Brescovit A.D."/>
            <person name="Santos A.J."/>
        </authorList>
    </citation>
    <scope>NUCLEOTIDE SEQUENCE</scope>
    <source>
        <tissue evidence="1">Shoot tissue taken approximately 20 cm above the soil surface</tissue>
    </source>
</reference>
<accession>A0A0A8YPP6</accession>
<dbReference type="EMBL" id="GBRH01270142">
    <property type="protein sequence ID" value="JAD27753.1"/>
    <property type="molecule type" value="Transcribed_RNA"/>
</dbReference>
<protein>
    <submittedName>
        <fullName evidence="1">Uncharacterized protein</fullName>
    </submittedName>
</protein>
<organism evidence="1">
    <name type="scientific">Arundo donax</name>
    <name type="common">Giant reed</name>
    <name type="synonym">Donax arundinaceus</name>
    <dbReference type="NCBI Taxonomy" id="35708"/>
    <lineage>
        <taxon>Eukaryota</taxon>
        <taxon>Viridiplantae</taxon>
        <taxon>Streptophyta</taxon>
        <taxon>Embryophyta</taxon>
        <taxon>Tracheophyta</taxon>
        <taxon>Spermatophyta</taxon>
        <taxon>Magnoliopsida</taxon>
        <taxon>Liliopsida</taxon>
        <taxon>Poales</taxon>
        <taxon>Poaceae</taxon>
        <taxon>PACMAD clade</taxon>
        <taxon>Arundinoideae</taxon>
        <taxon>Arundineae</taxon>
        <taxon>Arundo</taxon>
    </lineage>
</organism>
<name>A0A0A8YPP6_ARUDO</name>